<dbReference type="InterPro" id="IPR014948">
    <property type="entry name" value="BrxA"/>
</dbReference>
<accession>A0A087ATH0</accession>
<gene>
    <name evidence="1" type="ORF">BCUN_1386</name>
</gene>
<dbReference type="Pfam" id="PF08849">
    <property type="entry name" value="BrxA"/>
    <property type="match status" value="1"/>
</dbReference>
<proteinExistence type="predicted"/>
<sequence>MALAASRTTGAFGMENRQDTRYRLSFTAGALLLPHGRALASYFLEHAPAEVLDQARQTPELGSTVAIIRAQAIAGNVLAIQSETANARYVRETLKRLSALTFDELTILTGDDAMPSDRRLIMWLAMCRYYAFVGDFATDVLRERFLLGEPTVTFDDYARFVRNKTLWHPELETLTDATAKKLRSCLFAAMAEAELLTRTDHAVMQAPPTALLAHILEVRPESLEFLPMRKTTLQ</sequence>
<dbReference type="AlphaFoldDB" id="A0A087ATH0"/>
<dbReference type="Gene3D" id="1.10.3540.10">
    <property type="entry name" value="uncharacterized protein from magnetospirillum magneticum domain"/>
    <property type="match status" value="1"/>
</dbReference>
<keyword evidence="2" id="KW-1185">Reference proteome</keyword>
<dbReference type="OrthoDB" id="981635at2"/>
<dbReference type="eggNOG" id="ENOG502ZBZT">
    <property type="taxonomic scope" value="Bacteria"/>
</dbReference>
<organism evidence="1 2">
    <name type="scientific">Bifidobacterium cuniculi</name>
    <dbReference type="NCBI Taxonomy" id="1688"/>
    <lineage>
        <taxon>Bacteria</taxon>
        <taxon>Bacillati</taxon>
        <taxon>Actinomycetota</taxon>
        <taxon>Actinomycetes</taxon>
        <taxon>Bifidobacteriales</taxon>
        <taxon>Bifidobacteriaceae</taxon>
        <taxon>Bifidobacterium</taxon>
    </lineage>
</organism>
<dbReference type="Proteomes" id="UP000029067">
    <property type="component" value="Unassembled WGS sequence"/>
</dbReference>
<evidence type="ECO:0000313" key="1">
    <source>
        <dbReference type="EMBL" id="KFI62070.1"/>
    </source>
</evidence>
<evidence type="ECO:0000313" key="2">
    <source>
        <dbReference type="Proteomes" id="UP000029067"/>
    </source>
</evidence>
<reference evidence="1 2" key="1">
    <citation type="submission" date="2014-03" db="EMBL/GenBank/DDBJ databases">
        <title>Genomics of Bifidobacteria.</title>
        <authorList>
            <person name="Ventura M."/>
            <person name="Milani C."/>
            <person name="Lugli G.A."/>
        </authorList>
    </citation>
    <scope>NUCLEOTIDE SEQUENCE [LARGE SCALE GENOMIC DNA]</scope>
    <source>
        <strain evidence="1 2">LMG 10738</strain>
    </source>
</reference>
<evidence type="ECO:0008006" key="3">
    <source>
        <dbReference type="Google" id="ProtNLM"/>
    </source>
</evidence>
<protein>
    <recommendedName>
        <fullName evidence="3">Inner membrane protein (DUF1819)</fullName>
    </recommendedName>
</protein>
<dbReference type="RefSeq" id="WP_033515982.1">
    <property type="nucleotide sequence ID" value="NZ_JGYV01000011.1"/>
</dbReference>
<dbReference type="STRING" id="1688.BCUN_1386"/>
<dbReference type="InterPro" id="IPR023137">
    <property type="entry name" value="BrxA_sf"/>
</dbReference>
<comment type="caution">
    <text evidence="1">The sequence shown here is derived from an EMBL/GenBank/DDBJ whole genome shotgun (WGS) entry which is preliminary data.</text>
</comment>
<name>A0A087ATH0_9BIFI</name>
<dbReference type="EMBL" id="JGYV01000011">
    <property type="protein sequence ID" value="KFI62070.1"/>
    <property type="molecule type" value="Genomic_DNA"/>
</dbReference>